<comment type="similarity">
    <text evidence="2">Belongs to the mitochondrion-specific ribosomal protein mL41 family.</text>
</comment>
<name>A0A1X7ULL1_AMPQE</name>
<dbReference type="FunCoup" id="A0A1X7ULL1">
    <property type="interactions" value="27"/>
</dbReference>
<dbReference type="OMA" id="HNFYKGT"/>
<protein>
    <recommendedName>
        <fullName evidence="9">39S ribosomal protein L41, mitochondrial</fullName>
    </recommendedName>
</protein>
<dbReference type="Pfam" id="PF09809">
    <property type="entry name" value="MRP-L27"/>
    <property type="match status" value="1"/>
</dbReference>
<dbReference type="InterPro" id="IPR019189">
    <property type="entry name" value="Ribosomal_mL41"/>
</dbReference>
<keyword evidence="5" id="KW-0496">Mitochondrion</keyword>
<dbReference type="AlphaFoldDB" id="A0A1X7ULL1"/>
<evidence type="ECO:0000256" key="1">
    <source>
        <dbReference type="ARBA" id="ARBA00004173"/>
    </source>
</evidence>
<keyword evidence="3" id="KW-0809">Transit peptide</keyword>
<evidence type="ECO:0000313" key="7">
    <source>
        <dbReference type="EnsemblMetazoa" id="Aqu2.1.28317_001"/>
    </source>
</evidence>
<dbReference type="GO" id="GO:0005762">
    <property type="term" value="C:mitochondrial large ribosomal subunit"/>
    <property type="evidence" value="ECO:0007669"/>
    <property type="project" value="InterPro"/>
</dbReference>
<evidence type="ECO:0000256" key="3">
    <source>
        <dbReference type="ARBA" id="ARBA00022946"/>
    </source>
</evidence>
<dbReference type="EnsemblMetazoa" id="XM_003387509.3">
    <property type="protein sequence ID" value="XP_003387557.1"/>
    <property type="gene ID" value="LOC100633516"/>
</dbReference>
<evidence type="ECO:0008006" key="9">
    <source>
        <dbReference type="Google" id="ProtNLM"/>
    </source>
</evidence>
<keyword evidence="4" id="KW-0689">Ribosomal protein</keyword>
<dbReference type="OrthoDB" id="408933at2759"/>
<evidence type="ECO:0000256" key="2">
    <source>
        <dbReference type="ARBA" id="ARBA00010152"/>
    </source>
</evidence>
<dbReference type="EnsemblMetazoa" id="Aqu2.1.28317_001">
    <property type="protein sequence ID" value="Aqu2.1.28317_001"/>
    <property type="gene ID" value="Aqu2.1.28317"/>
</dbReference>
<dbReference type="InParanoid" id="A0A1X7ULL1"/>
<proteinExistence type="inferred from homology"/>
<dbReference type="GO" id="GO:0006412">
    <property type="term" value="P:translation"/>
    <property type="evidence" value="ECO:0007669"/>
    <property type="project" value="TreeGrafter"/>
</dbReference>
<dbReference type="Proteomes" id="UP000007879">
    <property type="component" value="Unassembled WGS sequence"/>
</dbReference>
<dbReference type="GO" id="GO:0003735">
    <property type="term" value="F:structural constituent of ribosome"/>
    <property type="evidence" value="ECO:0007669"/>
    <property type="project" value="InterPro"/>
</dbReference>
<reference evidence="7" key="2">
    <citation type="submission" date="2017-05" db="UniProtKB">
        <authorList>
            <consortium name="EnsemblMetazoa"/>
        </authorList>
    </citation>
    <scope>IDENTIFICATION</scope>
</reference>
<dbReference type="KEGG" id="aqu:100633516"/>
<dbReference type="PANTHER" id="PTHR21338">
    <property type="entry name" value="MITOCHONDRIAL RIBOSOMAL PROTEIN L41"/>
    <property type="match status" value="1"/>
</dbReference>
<evidence type="ECO:0000256" key="6">
    <source>
        <dbReference type="ARBA" id="ARBA00023274"/>
    </source>
</evidence>
<accession>A0A1X7ULL1</accession>
<keyword evidence="8" id="KW-1185">Reference proteome</keyword>
<dbReference type="eggNOG" id="KOG4756">
    <property type="taxonomic scope" value="Eukaryota"/>
</dbReference>
<organism evidence="7">
    <name type="scientific">Amphimedon queenslandica</name>
    <name type="common">Sponge</name>
    <dbReference type="NCBI Taxonomy" id="400682"/>
    <lineage>
        <taxon>Eukaryota</taxon>
        <taxon>Metazoa</taxon>
        <taxon>Porifera</taxon>
        <taxon>Demospongiae</taxon>
        <taxon>Heteroscleromorpha</taxon>
        <taxon>Haplosclerida</taxon>
        <taxon>Niphatidae</taxon>
        <taxon>Amphimedon</taxon>
    </lineage>
</organism>
<keyword evidence="6" id="KW-0687">Ribonucleoprotein</keyword>
<dbReference type="PANTHER" id="PTHR21338:SF0">
    <property type="entry name" value="LARGE RIBOSOMAL SUBUNIT PROTEIN ML41"/>
    <property type="match status" value="1"/>
</dbReference>
<gene>
    <name evidence="7" type="primary">100633516</name>
</gene>
<evidence type="ECO:0000256" key="5">
    <source>
        <dbReference type="ARBA" id="ARBA00023128"/>
    </source>
</evidence>
<evidence type="ECO:0000313" key="8">
    <source>
        <dbReference type="Proteomes" id="UP000007879"/>
    </source>
</evidence>
<sequence>MKLGFLLLGARRRVLTSKDGKKSFYKGRGCKPTGFHTRNGQFRVVKSMIPEIVVPDLSEFDLKPYVSHKAPYVVGKPLTGKDLYSLYEEAES</sequence>
<reference evidence="8" key="1">
    <citation type="journal article" date="2010" name="Nature">
        <title>The Amphimedon queenslandica genome and the evolution of animal complexity.</title>
        <authorList>
            <person name="Srivastava M."/>
            <person name="Simakov O."/>
            <person name="Chapman J."/>
            <person name="Fahey B."/>
            <person name="Gauthier M.E."/>
            <person name="Mitros T."/>
            <person name="Richards G.S."/>
            <person name="Conaco C."/>
            <person name="Dacre M."/>
            <person name="Hellsten U."/>
            <person name="Larroux C."/>
            <person name="Putnam N.H."/>
            <person name="Stanke M."/>
            <person name="Adamska M."/>
            <person name="Darling A."/>
            <person name="Degnan S.M."/>
            <person name="Oakley T.H."/>
            <person name="Plachetzki D.C."/>
            <person name="Zhai Y."/>
            <person name="Adamski M."/>
            <person name="Calcino A."/>
            <person name="Cummins S.F."/>
            <person name="Goodstein D.M."/>
            <person name="Harris C."/>
            <person name="Jackson D.J."/>
            <person name="Leys S.P."/>
            <person name="Shu S."/>
            <person name="Woodcroft B.J."/>
            <person name="Vervoort M."/>
            <person name="Kosik K.S."/>
            <person name="Manning G."/>
            <person name="Degnan B.M."/>
            <person name="Rokhsar D.S."/>
        </authorList>
    </citation>
    <scope>NUCLEOTIDE SEQUENCE [LARGE SCALE GENOMIC DNA]</scope>
</reference>
<dbReference type="STRING" id="400682.A0A1X7ULL1"/>
<evidence type="ECO:0000256" key="4">
    <source>
        <dbReference type="ARBA" id="ARBA00022980"/>
    </source>
</evidence>
<comment type="subcellular location">
    <subcellularLocation>
        <location evidence="1">Mitochondrion</location>
    </subcellularLocation>
</comment>